<protein>
    <recommendedName>
        <fullName evidence="2">AAA+ ATPase domain-containing protein</fullName>
    </recommendedName>
</protein>
<gene>
    <name evidence="3" type="ORF">MHUMG1_07672</name>
</gene>
<dbReference type="PANTHER" id="PTHR46411:SF3">
    <property type="entry name" value="AAA+ ATPASE DOMAIN-CONTAINING PROTEIN"/>
    <property type="match status" value="1"/>
</dbReference>
<evidence type="ECO:0000259" key="2">
    <source>
        <dbReference type="SMART" id="SM00382"/>
    </source>
</evidence>
<feature type="region of interest" description="Disordered" evidence="1">
    <location>
        <begin position="642"/>
        <end position="664"/>
    </location>
</feature>
<dbReference type="GO" id="GO:0005524">
    <property type="term" value="F:ATP binding"/>
    <property type="evidence" value="ECO:0007669"/>
    <property type="project" value="InterPro"/>
</dbReference>
<dbReference type="InterPro" id="IPR027417">
    <property type="entry name" value="P-loop_NTPase"/>
</dbReference>
<dbReference type="Pfam" id="PF22942">
    <property type="entry name" value="DUF7025"/>
    <property type="match status" value="1"/>
</dbReference>
<comment type="caution">
    <text evidence="3">The sequence shown here is derived from an EMBL/GenBank/DDBJ whole genome shotgun (WGS) entry which is preliminary data.</text>
</comment>
<dbReference type="InterPro" id="IPR054289">
    <property type="entry name" value="DUF7025"/>
</dbReference>
<name>A0A9P8M7A2_9HYPO</name>
<dbReference type="GO" id="GO:0016887">
    <property type="term" value="F:ATP hydrolysis activity"/>
    <property type="evidence" value="ECO:0007669"/>
    <property type="project" value="InterPro"/>
</dbReference>
<keyword evidence="4" id="KW-1185">Reference proteome</keyword>
<proteinExistence type="predicted"/>
<dbReference type="InterPro" id="IPR003593">
    <property type="entry name" value="AAA+_ATPase"/>
</dbReference>
<accession>A0A9P8M7A2</accession>
<evidence type="ECO:0000313" key="3">
    <source>
        <dbReference type="EMBL" id="KAH0594837.1"/>
    </source>
</evidence>
<dbReference type="Proteomes" id="UP000764110">
    <property type="component" value="Unassembled WGS sequence"/>
</dbReference>
<dbReference type="SMART" id="SM00382">
    <property type="entry name" value="AAA"/>
    <property type="match status" value="1"/>
</dbReference>
<dbReference type="AlphaFoldDB" id="A0A9P8M7A2"/>
<feature type="domain" description="AAA+ ATPase" evidence="2">
    <location>
        <begin position="429"/>
        <end position="556"/>
    </location>
</feature>
<dbReference type="Pfam" id="PF00004">
    <property type="entry name" value="AAA"/>
    <property type="match status" value="1"/>
</dbReference>
<evidence type="ECO:0000313" key="4">
    <source>
        <dbReference type="Proteomes" id="UP000764110"/>
    </source>
</evidence>
<dbReference type="InterPro" id="IPR003959">
    <property type="entry name" value="ATPase_AAA_core"/>
</dbReference>
<evidence type="ECO:0000256" key="1">
    <source>
        <dbReference type="SAM" id="MobiDB-lite"/>
    </source>
</evidence>
<reference evidence="3 4" key="1">
    <citation type="submission" date="2020-07" db="EMBL/GenBank/DDBJ databases">
        <title>Metarhizium humberi genome.</title>
        <authorList>
            <person name="Lysoe E."/>
        </authorList>
    </citation>
    <scope>NUCLEOTIDE SEQUENCE [LARGE SCALE GENOMIC DNA]</scope>
    <source>
        <strain evidence="3 4">ESALQ1638</strain>
    </source>
</reference>
<dbReference type="Gene3D" id="3.40.50.300">
    <property type="entry name" value="P-loop containing nucleotide triphosphate hydrolases"/>
    <property type="match status" value="1"/>
</dbReference>
<organism evidence="3 4">
    <name type="scientific">Metarhizium humberi</name>
    <dbReference type="NCBI Taxonomy" id="2596975"/>
    <lineage>
        <taxon>Eukaryota</taxon>
        <taxon>Fungi</taxon>
        <taxon>Dikarya</taxon>
        <taxon>Ascomycota</taxon>
        <taxon>Pezizomycotina</taxon>
        <taxon>Sordariomycetes</taxon>
        <taxon>Hypocreomycetidae</taxon>
        <taxon>Hypocreales</taxon>
        <taxon>Clavicipitaceae</taxon>
        <taxon>Metarhizium</taxon>
    </lineage>
</organism>
<dbReference type="EMBL" id="JACEFI010000015">
    <property type="protein sequence ID" value="KAH0594837.1"/>
    <property type="molecule type" value="Genomic_DNA"/>
</dbReference>
<dbReference type="SUPFAM" id="SSF52540">
    <property type="entry name" value="P-loop containing nucleoside triphosphate hydrolases"/>
    <property type="match status" value="1"/>
</dbReference>
<sequence length="664" mass="76251">MDDFDSFLDPQNASLDSLDWNFLTDTGAHPDINALDGAGVDCELKRFDSVYNSRGDEMILEAGSKRNITVYSGRAFSSALVLTKYWAQDRSFKRKELEIKSPHMKAALKAVVPFYKDFRVHLKHIVIRDEPQCLFHFRDELQSYGENLQDQTAARHVLFLLKYMWWDLGTQISTYYSTMYVNKGDESLDQQSLWMAFRPGDLVYVPAKGHKDEQIYRFISMERIGVDIISPFGTSWYFTLLCITSDGTKFGEDPIHLHIKSFEGLRQLRSLSIFPLKYHPEAAHIQARLLDRGKKFCSLRGSHYRQYNGVAELLSENRNLTILGEEDSFPTRSTMVNGRVIIDTKAFYEARPGEEMYISSSRKSFDPEQGEHLQMSDDEYLICSNMVAGYSLHDKKWGYFPLKRQILSLVQVHSREQLKFDDVIRGKGKGMVFLLHGEPGVGKTLTAESVADYTRRPLLRLDGTSLGTTAESVESGLSSVFRFSERWRAVALLDEADVFLNQRDAINFEHNSLVSVFLRMMEYYEGIIFLTTNRIGVFDQAFKSRVHLAIYYPKLSRTSRKSLWYLFLSHSSVESAEALKANGTLDQIADEELNGRQIKNVVRSAHSLALSENSLIQSHHVTMALKPMKTFEKDFENRVREVRQQRAASDQGEAQDPLPKRRRN</sequence>
<dbReference type="PANTHER" id="PTHR46411">
    <property type="entry name" value="FAMILY ATPASE, PUTATIVE-RELATED"/>
    <property type="match status" value="1"/>
</dbReference>
<dbReference type="CDD" id="cd19481">
    <property type="entry name" value="RecA-like_protease"/>
    <property type="match status" value="1"/>
</dbReference>